<feature type="region of interest" description="Disordered" evidence="1">
    <location>
        <begin position="134"/>
        <end position="167"/>
    </location>
</feature>
<evidence type="ECO:0000259" key="2">
    <source>
        <dbReference type="Pfam" id="PF00535"/>
    </source>
</evidence>
<reference evidence="3 4" key="1">
    <citation type="submission" date="2018-06" db="EMBL/GenBank/DDBJ databases">
        <title>Genomic Encyclopedia of Archaeal and Bacterial Type Strains, Phase II (KMG-II): from individual species to whole genera.</title>
        <authorList>
            <person name="Goeker M."/>
        </authorList>
    </citation>
    <scope>NUCLEOTIDE SEQUENCE [LARGE SCALE GENOMIC DNA]</scope>
    <source>
        <strain evidence="3 4">DSM 22009</strain>
    </source>
</reference>
<proteinExistence type="predicted"/>
<evidence type="ECO:0000313" key="4">
    <source>
        <dbReference type="Proteomes" id="UP000248916"/>
    </source>
</evidence>
<feature type="domain" description="Glycosyltransferase 2-like" evidence="2">
    <location>
        <begin position="16"/>
        <end position="123"/>
    </location>
</feature>
<dbReference type="Proteomes" id="UP000248916">
    <property type="component" value="Unassembled WGS sequence"/>
</dbReference>
<keyword evidence="4" id="KW-1185">Reference proteome</keyword>
<accession>A0A2W7Q969</accession>
<keyword evidence="3" id="KW-0808">Transferase</keyword>
<dbReference type="Pfam" id="PF00535">
    <property type="entry name" value="Glycos_transf_2"/>
    <property type="match status" value="1"/>
</dbReference>
<dbReference type="AlphaFoldDB" id="A0A2W7Q969"/>
<feature type="compositionally biased region" description="Basic and acidic residues" evidence="1">
    <location>
        <begin position="152"/>
        <end position="167"/>
    </location>
</feature>
<gene>
    <name evidence="3" type="ORF">LX81_00868</name>
</gene>
<organism evidence="3 4">
    <name type="scientific">Palleronia aestuarii</name>
    <dbReference type="NCBI Taxonomy" id="568105"/>
    <lineage>
        <taxon>Bacteria</taxon>
        <taxon>Pseudomonadati</taxon>
        <taxon>Pseudomonadota</taxon>
        <taxon>Alphaproteobacteria</taxon>
        <taxon>Rhodobacterales</taxon>
        <taxon>Roseobacteraceae</taxon>
        <taxon>Palleronia</taxon>
    </lineage>
</organism>
<dbReference type="EMBL" id="QKZL01000003">
    <property type="protein sequence ID" value="PZX18239.1"/>
    <property type="molecule type" value="Genomic_DNA"/>
</dbReference>
<dbReference type="CDD" id="cd00761">
    <property type="entry name" value="Glyco_tranf_GTA_type"/>
    <property type="match status" value="1"/>
</dbReference>
<dbReference type="InterPro" id="IPR029044">
    <property type="entry name" value="Nucleotide-diphossugar_trans"/>
</dbReference>
<sequence length="382" mass="41865">MDDPTTRVGARPTWTLCIATINRADILHLAIRHALTQTVPPEEIVVIDASADWEASRDAVRALTDAQGVRLVYEKAEKKSLTAQRNQGASHATGEILFFFDDDTLMYPDCAERVLSVYAADPDRALAALGAISHPMPPAPGAGTPQSPEPAGTERAKEEMARRESVLTRNRDTISGATQKSRLLRFVKTEVLMMSMDRVLVPYDAHRARAPLGVPRAVAAFGLRAVGRLPGFGMTVRRAVWEAEPFDGALLAYCPAEDLDASYRWGRHGAVVIDRAARIHHYEVAASRLKRRQVTRLSVLNSAYLLARNSDARGRHVPAFYLLTLRKVVAELIKDLGAGRYAIPQARGAAAAMARSVSIFRQPPDALPGWYTNLQQKMLTGG</sequence>
<dbReference type="InterPro" id="IPR001173">
    <property type="entry name" value="Glyco_trans_2-like"/>
</dbReference>
<comment type="caution">
    <text evidence="3">The sequence shown here is derived from an EMBL/GenBank/DDBJ whole genome shotgun (WGS) entry which is preliminary data.</text>
</comment>
<evidence type="ECO:0000313" key="3">
    <source>
        <dbReference type="EMBL" id="PZX18239.1"/>
    </source>
</evidence>
<dbReference type="Gene3D" id="3.90.550.10">
    <property type="entry name" value="Spore Coat Polysaccharide Biosynthesis Protein SpsA, Chain A"/>
    <property type="match status" value="1"/>
</dbReference>
<evidence type="ECO:0000256" key="1">
    <source>
        <dbReference type="SAM" id="MobiDB-lite"/>
    </source>
</evidence>
<dbReference type="PANTHER" id="PTHR22916:SF3">
    <property type="entry name" value="UDP-GLCNAC:BETAGAL BETA-1,3-N-ACETYLGLUCOSAMINYLTRANSFERASE-LIKE PROTEIN 1"/>
    <property type="match status" value="1"/>
</dbReference>
<protein>
    <submittedName>
        <fullName evidence="3">Glycosyl transferase family 2</fullName>
    </submittedName>
</protein>
<dbReference type="PANTHER" id="PTHR22916">
    <property type="entry name" value="GLYCOSYLTRANSFERASE"/>
    <property type="match status" value="1"/>
</dbReference>
<dbReference type="RefSeq" id="WP_111536064.1">
    <property type="nucleotide sequence ID" value="NZ_QKZL01000003.1"/>
</dbReference>
<dbReference type="SUPFAM" id="SSF53448">
    <property type="entry name" value="Nucleotide-diphospho-sugar transferases"/>
    <property type="match status" value="1"/>
</dbReference>
<dbReference type="OrthoDB" id="8404680at2"/>
<dbReference type="GO" id="GO:0016758">
    <property type="term" value="F:hexosyltransferase activity"/>
    <property type="evidence" value="ECO:0007669"/>
    <property type="project" value="UniProtKB-ARBA"/>
</dbReference>
<name>A0A2W7Q969_9RHOB</name>